<proteinExistence type="predicted"/>
<feature type="transmembrane region" description="Helical" evidence="1">
    <location>
        <begin position="12"/>
        <end position="32"/>
    </location>
</feature>
<evidence type="ECO:0000313" key="2">
    <source>
        <dbReference type="EMBL" id="MEZ0492404.1"/>
    </source>
</evidence>
<accession>A0ABV4I161</accession>
<evidence type="ECO:0000313" key="3">
    <source>
        <dbReference type="Proteomes" id="UP001566476"/>
    </source>
</evidence>
<protein>
    <submittedName>
        <fullName evidence="2">Uncharacterized protein</fullName>
    </submittedName>
</protein>
<dbReference type="RefSeq" id="WP_370718455.1">
    <property type="nucleotide sequence ID" value="NZ_JBGGTQ010000004.1"/>
</dbReference>
<name>A0ABV4I161_9ACTN</name>
<dbReference type="EMBL" id="JBGGTQ010000004">
    <property type="protein sequence ID" value="MEZ0492404.1"/>
    <property type="molecule type" value="Genomic_DNA"/>
</dbReference>
<dbReference type="Proteomes" id="UP001566476">
    <property type="component" value="Unassembled WGS sequence"/>
</dbReference>
<keyword evidence="1" id="KW-1133">Transmembrane helix</keyword>
<sequence length="79" mass="7983">MDDPQEGATPARIEVLIGAAAVVGASGVMYLLNVLASSSTCDTLTRSAGAAVITLIGLLAAGPTSRRTEAMRRRTPPSG</sequence>
<organism evidence="2 3">
    <name type="scientific">Kineococcus mangrovi</name>
    <dbReference type="NCBI Taxonomy" id="1660183"/>
    <lineage>
        <taxon>Bacteria</taxon>
        <taxon>Bacillati</taxon>
        <taxon>Actinomycetota</taxon>
        <taxon>Actinomycetes</taxon>
        <taxon>Kineosporiales</taxon>
        <taxon>Kineosporiaceae</taxon>
        <taxon>Kineococcus</taxon>
    </lineage>
</organism>
<feature type="transmembrane region" description="Helical" evidence="1">
    <location>
        <begin position="44"/>
        <end position="64"/>
    </location>
</feature>
<keyword evidence="3" id="KW-1185">Reference proteome</keyword>
<gene>
    <name evidence="2" type="ORF">AB2L28_09145</name>
</gene>
<keyword evidence="1" id="KW-0472">Membrane</keyword>
<reference evidence="2 3" key="1">
    <citation type="submission" date="2024-07" db="EMBL/GenBank/DDBJ databases">
        <authorList>
            <person name="Thanompreechachai J."/>
            <person name="Duangmal K."/>
        </authorList>
    </citation>
    <scope>NUCLEOTIDE SEQUENCE [LARGE SCALE GENOMIC DNA]</scope>
    <source>
        <strain evidence="2 3">TBRC 1896</strain>
    </source>
</reference>
<evidence type="ECO:0000256" key="1">
    <source>
        <dbReference type="SAM" id="Phobius"/>
    </source>
</evidence>
<comment type="caution">
    <text evidence="2">The sequence shown here is derived from an EMBL/GenBank/DDBJ whole genome shotgun (WGS) entry which is preliminary data.</text>
</comment>
<keyword evidence="1" id="KW-0812">Transmembrane</keyword>